<dbReference type="InterPro" id="IPR036052">
    <property type="entry name" value="TrpB-like_PALP_sf"/>
</dbReference>
<keyword evidence="3" id="KW-0663">Pyridoxal phosphate</keyword>
<evidence type="ECO:0000259" key="4">
    <source>
        <dbReference type="Pfam" id="PF00291"/>
    </source>
</evidence>
<comment type="cofactor">
    <cofactor evidence="1">
        <name>pyridoxal 5'-phosphate</name>
        <dbReference type="ChEBI" id="CHEBI:597326"/>
    </cofactor>
</comment>
<dbReference type="InterPro" id="IPR027278">
    <property type="entry name" value="ACCD_DCysDesulf"/>
</dbReference>
<proteinExistence type="inferred from homology"/>
<dbReference type="SUPFAM" id="SSF53686">
    <property type="entry name" value="Tryptophan synthase beta subunit-like PLP-dependent enzymes"/>
    <property type="match status" value="1"/>
</dbReference>
<dbReference type="PIRSF" id="PIRSF006278">
    <property type="entry name" value="ACCD_DCysDesulf"/>
    <property type="match status" value="1"/>
</dbReference>
<feature type="domain" description="Tryptophan synthase beta chain-like PALP" evidence="4">
    <location>
        <begin position="45"/>
        <end position="350"/>
    </location>
</feature>
<evidence type="ECO:0000313" key="6">
    <source>
        <dbReference type="Proteomes" id="UP001642483"/>
    </source>
</evidence>
<evidence type="ECO:0000313" key="5">
    <source>
        <dbReference type="EMBL" id="CAK8697821.1"/>
    </source>
</evidence>
<dbReference type="Pfam" id="PF00291">
    <property type="entry name" value="PALP"/>
    <property type="match status" value="1"/>
</dbReference>
<comment type="similarity">
    <text evidence="2">Belongs to the ACC deaminase/D-cysteine desulfhydrase family.</text>
</comment>
<keyword evidence="6" id="KW-1185">Reference proteome</keyword>
<evidence type="ECO:0000256" key="1">
    <source>
        <dbReference type="ARBA" id="ARBA00001933"/>
    </source>
</evidence>
<reference evidence="5 6" key="1">
    <citation type="submission" date="2024-02" db="EMBL/GenBank/DDBJ databases">
        <authorList>
            <person name="Daric V."/>
            <person name="Darras S."/>
        </authorList>
    </citation>
    <scope>NUCLEOTIDE SEQUENCE [LARGE SCALE GENOMIC DNA]</scope>
</reference>
<dbReference type="InterPro" id="IPR001926">
    <property type="entry name" value="TrpB-like_PALP"/>
</dbReference>
<gene>
    <name evidence="5" type="ORF">CVLEPA_LOCUS31320</name>
</gene>
<dbReference type="InterPro" id="IPR005966">
    <property type="entry name" value="D-Cys_desShydrase"/>
</dbReference>
<dbReference type="PANTHER" id="PTHR43780">
    <property type="entry name" value="1-AMINOCYCLOPROPANE-1-CARBOXYLATE DEAMINASE-RELATED"/>
    <property type="match status" value="1"/>
</dbReference>
<dbReference type="NCBIfam" id="TIGR01275">
    <property type="entry name" value="ACC_deam_rel"/>
    <property type="match status" value="1"/>
</dbReference>
<sequence length="385" mass="42994">MFMTCRNHFLMIIKNQSVFHHHTCSYQVPTWASHLKNIPRKRIKLAMLPTPVQKWNIKGIPDGIEVFVKRDDMTGSTLSNKVRKLEFLLADAVTQGCGSVITCGGLQSNHCRATAVAARELELDCHLFLRANETNVNFLDSAGNLLPSLLCNSHIYLIPKFSKYKVDIAPKQELLASQIKKKSGKSAYCIPVGGSSGVGVFGYIEAWEELITRQNVMKKYDDIVVACGSGGTIAGLAIGNYLTGEKLKVHGITVCDNKDYFHSHVNEMLDTLGITETRSQNIVDIIDGYKGAGYGQSTFEDHEFYKSIAHDTGIICDPVYTGKALKGMLTELHNNKNRFQGSRILFIHTGGIFSLYDGRITSQLKNIWLKNTYRWRQNAAEPEKI</sequence>
<dbReference type="Gene3D" id="3.40.50.1100">
    <property type="match status" value="2"/>
</dbReference>
<evidence type="ECO:0000256" key="3">
    <source>
        <dbReference type="ARBA" id="ARBA00022898"/>
    </source>
</evidence>
<accession>A0ABP0H1D3</accession>
<name>A0ABP0H1D3_CLALP</name>
<dbReference type="EMBL" id="CAWYQH010000174">
    <property type="protein sequence ID" value="CAK8697821.1"/>
    <property type="molecule type" value="Genomic_DNA"/>
</dbReference>
<organism evidence="5 6">
    <name type="scientific">Clavelina lepadiformis</name>
    <name type="common">Light-bulb sea squirt</name>
    <name type="synonym">Ascidia lepadiformis</name>
    <dbReference type="NCBI Taxonomy" id="159417"/>
    <lineage>
        <taxon>Eukaryota</taxon>
        <taxon>Metazoa</taxon>
        <taxon>Chordata</taxon>
        <taxon>Tunicata</taxon>
        <taxon>Ascidiacea</taxon>
        <taxon>Aplousobranchia</taxon>
        <taxon>Clavelinidae</taxon>
        <taxon>Clavelina</taxon>
    </lineage>
</organism>
<dbReference type="Proteomes" id="UP001642483">
    <property type="component" value="Unassembled WGS sequence"/>
</dbReference>
<protein>
    <recommendedName>
        <fullName evidence="4">Tryptophan synthase beta chain-like PALP domain-containing protein</fullName>
    </recommendedName>
</protein>
<evidence type="ECO:0000256" key="2">
    <source>
        <dbReference type="ARBA" id="ARBA00008639"/>
    </source>
</evidence>
<comment type="caution">
    <text evidence="5">The sequence shown here is derived from an EMBL/GenBank/DDBJ whole genome shotgun (WGS) entry which is preliminary data.</text>
</comment>
<dbReference type="PANTHER" id="PTHR43780:SF2">
    <property type="entry name" value="1-AMINOCYCLOPROPANE-1-CARBOXYLATE DEAMINASE-RELATED"/>
    <property type="match status" value="1"/>
</dbReference>